<dbReference type="OrthoDB" id="278212at2759"/>
<dbReference type="Gene3D" id="3.10.280.10">
    <property type="entry name" value="Mitochondrial glycoprotein"/>
    <property type="match status" value="1"/>
</dbReference>
<dbReference type="Proteomes" id="UP000790833">
    <property type="component" value="Unassembled WGS sequence"/>
</dbReference>
<dbReference type="InterPro" id="IPR003428">
    <property type="entry name" value="MAM33"/>
</dbReference>
<gene>
    <name evidence="1" type="primary">MAM33</name>
    <name evidence="1" type="ORF">KQ657_001450</name>
</gene>
<accession>A0A9P7V789</accession>
<evidence type="ECO:0000313" key="2">
    <source>
        <dbReference type="Proteomes" id="UP000790833"/>
    </source>
</evidence>
<evidence type="ECO:0000313" key="1">
    <source>
        <dbReference type="EMBL" id="KAG7192669.1"/>
    </source>
</evidence>
<dbReference type="Pfam" id="PF02330">
    <property type="entry name" value="MAM33"/>
    <property type="match status" value="1"/>
</dbReference>
<dbReference type="GO" id="GO:0005759">
    <property type="term" value="C:mitochondrial matrix"/>
    <property type="evidence" value="ECO:0007669"/>
    <property type="project" value="InterPro"/>
</dbReference>
<keyword evidence="2" id="KW-1185">Reference proteome</keyword>
<sequence length="254" mass="29155">MASRLFNTTLKTLPRVAATRLATKWIRPSIVPQMRLYSDSTASQLKQVLSSELKISKSLPLEFDATYQEYLDKQGFSLIETDGTSAVELVKTASDGNIIHVYFDVDEITDIPVEENFEEEAEVGEDSLEEEYGAMDSMLSNVKILIENKGRNDGLFMNLYLQNTDLSFLVDFVNYQKDATKFVTENVAKGEFIDKFQYQGPRFSDLDESLQVAFEEYLEERGINEELAEFVISYSEVKEEKEYRNWLGEVNNFL</sequence>
<organism evidence="1 2">
    <name type="scientific">Scheffersomyces spartinae</name>
    <dbReference type="NCBI Taxonomy" id="45513"/>
    <lineage>
        <taxon>Eukaryota</taxon>
        <taxon>Fungi</taxon>
        <taxon>Dikarya</taxon>
        <taxon>Ascomycota</taxon>
        <taxon>Saccharomycotina</taxon>
        <taxon>Pichiomycetes</taxon>
        <taxon>Debaryomycetaceae</taxon>
        <taxon>Scheffersomyces</taxon>
    </lineage>
</organism>
<dbReference type="InterPro" id="IPR036561">
    <property type="entry name" value="MAM33_sf"/>
</dbReference>
<proteinExistence type="predicted"/>
<protein>
    <submittedName>
        <fullName evidence="1">Mitochondrial acidic protein mam33</fullName>
    </submittedName>
</protein>
<dbReference type="AlphaFoldDB" id="A0A9P7V789"/>
<dbReference type="RefSeq" id="XP_043048219.1">
    <property type="nucleotide sequence ID" value="XM_043192247.1"/>
</dbReference>
<reference evidence="1" key="1">
    <citation type="submission" date="2021-03" db="EMBL/GenBank/DDBJ databases">
        <authorList>
            <person name="Palmer J.M."/>
        </authorList>
    </citation>
    <scope>NUCLEOTIDE SEQUENCE</scope>
    <source>
        <strain evidence="1">ARV_011</strain>
    </source>
</reference>
<dbReference type="GO" id="GO:0042256">
    <property type="term" value="P:cytosolic ribosome assembly"/>
    <property type="evidence" value="ECO:0007669"/>
    <property type="project" value="TreeGrafter"/>
</dbReference>
<dbReference type="PANTHER" id="PTHR10826:SF1">
    <property type="entry name" value="COMPLEMENT COMPONENT 1 Q SUBCOMPONENT-BINDING PROTEIN, MITOCHONDRIAL"/>
    <property type="match status" value="1"/>
</dbReference>
<dbReference type="GeneID" id="66114824"/>
<dbReference type="SUPFAM" id="SSF54529">
    <property type="entry name" value="Mitochondrial glycoprotein MAM33-like"/>
    <property type="match status" value="1"/>
</dbReference>
<dbReference type="PANTHER" id="PTHR10826">
    <property type="entry name" value="COMPLEMENT COMPONENT 1"/>
    <property type="match status" value="1"/>
</dbReference>
<comment type="caution">
    <text evidence="1">The sequence shown here is derived from an EMBL/GenBank/DDBJ whole genome shotgun (WGS) entry which is preliminary data.</text>
</comment>
<dbReference type="EMBL" id="JAHMUF010000016">
    <property type="protein sequence ID" value="KAG7192669.1"/>
    <property type="molecule type" value="Genomic_DNA"/>
</dbReference>
<name>A0A9P7V789_9ASCO</name>